<evidence type="ECO:0000313" key="4">
    <source>
        <dbReference type="Proteomes" id="UP000663889"/>
    </source>
</evidence>
<accession>A0A815YSU3</accession>
<name>A0A815YSU3_9BILA</name>
<dbReference type="EMBL" id="CAJOBE010048191">
    <property type="protein sequence ID" value="CAF4348476.1"/>
    <property type="molecule type" value="Genomic_DNA"/>
</dbReference>
<gene>
    <name evidence="3" type="ORF">FNK824_LOCUS42258</name>
    <name evidence="2" type="ORF">SEV965_LOCUS39686</name>
</gene>
<dbReference type="Proteomes" id="UP000663874">
    <property type="component" value="Unassembled WGS sequence"/>
</dbReference>
<evidence type="ECO:0000313" key="3">
    <source>
        <dbReference type="EMBL" id="CAF4348476.1"/>
    </source>
</evidence>
<sequence length="63" mass="6655">PSTAHSSSTSYVRTLVTSTKYYSELSDDDLQSEATNASVSETLNGGNSTMRNSAIGDLNNGNH</sequence>
<organism evidence="2 4">
    <name type="scientific">Rotaria sordida</name>
    <dbReference type="NCBI Taxonomy" id="392033"/>
    <lineage>
        <taxon>Eukaryota</taxon>
        <taxon>Metazoa</taxon>
        <taxon>Spiralia</taxon>
        <taxon>Gnathifera</taxon>
        <taxon>Rotifera</taxon>
        <taxon>Eurotatoria</taxon>
        <taxon>Bdelloidea</taxon>
        <taxon>Philodinida</taxon>
        <taxon>Philodinidae</taxon>
        <taxon>Rotaria</taxon>
    </lineage>
</organism>
<protein>
    <submittedName>
        <fullName evidence="2">Uncharacterized protein</fullName>
    </submittedName>
</protein>
<evidence type="ECO:0000313" key="2">
    <source>
        <dbReference type="EMBL" id="CAF1573807.1"/>
    </source>
</evidence>
<dbReference type="Proteomes" id="UP000663889">
    <property type="component" value="Unassembled WGS sequence"/>
</dbReference>
<evidence type="ECO:0000256" key="1">
    <source>
        <dbReference type="SAM" id="MobiDB-lite"/>
    </source>
</evidence>
<feature type="region of interest" description="Disordered" evidence="1">
    <location>
        <begin position="28"/>
        <end position="63"/>
    </location>
</feature>
<feature type="non-terminal residue" evidence="2">
    <location>
        <position position="1"/>
    </location>
</feature>
<reference evidence="2" key="1">
    <citation type="submission" date="2021-02" db="EMBL/GenBank/DDBJ databases">
        <authorList>
            <person name="Nowell W R."/>
        </authorList>
    </citation>
    <scope>NUCLEOTIDE SEQUENCE</scope>
</reference>
<dbReference type="EMBL" id="CAJNOU010015948">
    <property type="protein sequence ID" value="CAF1573807.1"/>
    <property type="molecule type" value="Genomic_DNA"/>
</dbReference>
<proteinExistence type="predicted"/>
<dbReference type="AlphaFoldDB" id="A0A815YSU3"/>
<comment type="caution">
    <text evidence="2">The sequence shown here is derived from an EMBL/GenBank/DDBJ whole genome shotgun (WGS) entry which is preliminary data.</text>
</comment>
<feature type="compositionally biased region" description="Polar residues" evidence="1">
    <location>
        <begin position="32"/>
        <end position="52"/>
    </location>
</feature>